<feature type="domain" description="NACHT LRR and PYD" evidence="3">
    <location>
        <begin position="22"/>
        <end position="114"/>
    </location>
</feature>
<keyword evidence="5" id="KW-1185">Reference proteome</keyword>
<accession>A0A4W6G1K7</accession>
<dbReference type="PROSITE" id="PS51450">
    <property type="entry name" value="LRR"/>
    <property type="match status" value="1"/>
</dbReference>
<evidence type="ECO:0000313" key="4">
    <source>
        <dbReference type="Ensembl" id="ENSLCAP00010056658.1"/>
    </source>
</evidence>
<organism evidence="4 5">
    <name type="scientific">Lates calcarifer</name>
    <name type="common">Barramundi</name>
    <name type="synonym">Holocentrus calcarifer</name>
    <dbReference type="NCBI Taxonomy" id="8187"/>
    <lineage>
        <taxon>Eukaryota</taxon>
        <taxon>Metazoa</taxon>
        <taxon>Chordata</taxon>
        <taxon>Craniata</taxon>
        <taxon>Vertebrata</taxon>
        <taxon>Euteleostomi</taxon>
        <taxon>Actinopterygii</taxon>
        <taxon>Neopterygii</taxon>
        <taxon>Teleostei</taxon>
        <taxon>Neoteleostei</taxon>
        <taxon>Acanthomorphata</taxon>
        <taxon>Carangaria</taxon>
        <taxon>Carangaria incertae sedis</taxon>
        <taxon>Centropomidae</taxon>
        <taxon>Lates</taxon>
    </lineage>
</organism>
<evidence type="ECO:0000256" key="1">
    <source>
        <dbReference type="ARBA" id="ARBA00022614"/>
    </source>
</evidence>
<evidence type="ECO:0000313" key="5">
    <source>
        <dbReference type="Proteomes" id="UP000314980"/>
    </source>
</evidence>
<dbReference type="Proteomes" id="UP000314980">
    <property type="component" value="Unassembled WGS sequence"/>
</dbReference>
<dbReference type="SUPFAM" id="SSF52047">
    <property type="entry name" value="RNI-like"/>
    <property type="match status" value="1"/>
</dbReference>
<name>A0A4W6G1K7_LATCA</name>
<dbReference type="GeneTree" id="ENSGT01150000286915"/>
<reference evidence="4" key="3">
    <citation type="submission" date="2025-09" db="UniProtKB">
        <authorList>
            <consortium name="Ensembl"/>
        </authorList>
    </citation>
    <scope>IDENTIFICATION</scope>
</reference>
<dbReference type="SMART" id="SM00368">
    <property type="entry name" value="LRR_RI"/>
    <property type="match status" value="5"/>
</dbReference>
<reference evidence="4" key="2">
    <citation type="submission" date="2025-08" db="UniProtKB">
        <authorList>
            <consortium name="Ensembl"/>
        </authorList>
    </citation>
    <scope>IDENTIFICATION</scope>
</reference>
<dbReference type="Pfam" id="PF17776">
    <property type="entry name" value="NLRC4_HD2"/>
    <property type="match status" value="1"/>
</dbReference>
<evidence type="ECO:0000256" key="2">
    <source>
        <dbReference type="ARBA" id="ARBA00022737"/>
    </source>
</evidence>
<dbReference type="AlphaFoldDB" id="A0A4W6G1K7"/>
<protein>
    <recommendedName>
        <fullName evidence="3">NACHT LRR and PYD domain-containing protein</fullName>
    </recommendedName>
</protein>
<dbReference type="PANTHER" id="PTHR24106">
    <property type="entry name" value="NACHT, LRR AND CARD DOMAINS-CONTAINING"/>
    <property type="match status" value="1"/>
</dbReference>
<dbReference type="Ensembl" id="ENSLCAT00010058203.1">
    <property type="protein sequence ID" value="ENSLCAP00010056658.1"/>
    <property type="gene ID" value="ENSLCAG00010026448.1"/>
</dbReference>
<keyword evidence="2" id="KW-0677">Repeat</keyword>
<keyword evidence="1" id="KW-0433">Leucine-rich repeat</keyword>
<dbReference type="InParanoid" id="A0A4W6G1K7"/>
<proteinExistence type="predicted"/>
<dbReference type="InterPro" id="IPR032675">
    <property type="entry name" value="LRR_dom_sf"/>
</dbReference>
<dbReference type="InterPro" id="IPR041267">
    <property type="entry name" value="NLRP_HD2"/>
</dbReference>
<sequence>MSKRRLSTQEFALRYLMSTRWLPKSVFNFHKTAIEKASESKDGRWDLFLRFLLGLSLKSNQELLGRILHLEMDGEEDVARTIQFIKERIKEEPEAKLNLFHCLSELKEESVVREIQSFVSSGNLAAKKLSPVQWSALTFELMTSEATEEEFDLKKYIRSEEGVVKLLPVITSSTRALDNSLKDSGVKLLSDGLGSPHSKLKRLRLHKCNLEGDCCEVLAGALSTESTQLIELDLSANDFQKTGIKALCMGLCSHHCKLKTLRLNQCKLKDNCCEDLASVLRSGTSNLKNLDLSNNSLKDSGVYLLTAGLKSPHCRLETLRSVHPLYHRT</sequence>
<dbReference type="Gene3D" id="3.80.10.10">
    <property type="entry name" value="Ribonuclease Inhibitor"/>
    <property type="match status" value="1"/>
</dbReference>
<dbReference type="InterPro" id="IPR001611">
    <property type="entry name" value="Leu-rich_rpt"/>
</dbReference>
<dbReference type="InterPro" id="IPR051261">
    <property type="entry name" value="NLR"/>
</dbReference>
<reference evidence="5" key="1">
    <citation type="submission" date="2015-09" db="EMBL/GenBank/DDBJ databases">
        <authorList>
            <person name="Sai Rama Sridatta P."/>
        </authorList>
    </citation>
    <scope>NUCLEOTIDE SEQUENCE [LARGE SCALE GENOMIC DNA]</scope>
</reference>
<evidence type="ECO:0000259" key="3">
    <source>
        <dbReference type="Pfam" id="PF17776"/>
    </source>
</evidence>